<dbReference type="RefSeq" id="WP_306996412.1">
    <property type="nucleotide sequence ID" value="NZ_JAUSUT010000001.1"/>
</dbReference>
<comment type="catalytic activity">
    <reaction evidence="2">
        <text>oxidized coenzyme F420-(gamma-L-Glu)(n) + a quinol + H(+) = reduced coenzyme F420-(gamma-L-Glu)(n) + a quinone</text>
        <dbReference type="Rhea" id="RHEA:39663"/>
        <dbReference type="Rhea" id="RHEA-COMP:12939"/>
        <dbReference type="Rhea" id="RHEA-COMP:14378"/>
        <dbReference type="ChEBI" id="CHEBI:15378"/>
        <dbReference type="ChEBI" id="CHEBI:24646"/>
        <dbReference type="ChEBI" id="CHEBI:132124"/>
        <dbReference type="ChEBI" id="CHEBI:133980"/>
        <dbReference type="ChEBI" id="CHEBI:139511"/>
    </reaction>
</comment>
<dbReference type="PANTHER" id="PTHR39428:SF3">
    <property type="entry name" value="DEAZAFLAVIN-DEPENDENT NITROREDUCTASE"/>
    <property type="match status" value="1"/>
</dbReference>
<protein>
    <submittedName>
        <fullName evidence="3">Deazaflavin-dependent oxidoreductase (Nitroreductase family)</fullName>
    </submittedName>
</protein>
<sequence>MSSAIDLHGQPHVDRYLETDGEDGFHWRNGTTILILFTKGRKSGEQRTHALIFREHEGAYLVVASKGGTDTPPAWFLNLQADPHVEVQIKGDRFPATARVATAAEKPAMWAKMTEVWPDYDEYQKKTSREIPVVVLEPVTQS</sequence>
<evidence type="ECO:0000313" key="4">
    <source>
        <dbReference type="Proteomes" id="UP001229651"/>
    </source>
</evidence>
<evidence type="ECO:0000313" key="3">
    <source>
        <dbReference type="EMBL" id="MDQ0381644.1"/>
    </source>
</evidence>
<comment type="similarity">
    <text evidence="1">Belongs to the F420H(2)-dependent quinone reductase family.</text>
</comment>
<keyword evidence="4" id="KW-1185">Reference proteome</keyword>
<evidence type="ECO:0000256" key="1">
    <source>
        <dbReference type="ARBA" id="ARBA00008710"/>
    </source>
</evidence>
<comment type="caution">
    <text evidence="3">The sequence shown here is derived from an EMBL/GenBank/DDBJ whole genome shotgun (WGS) entry which is preliminary data.</text>
</comment>
<dbReference type="EMBL" id="JAUSUT010000001">
    <property type="protein sequence ID" value="MDQ0381644.1"/>
    <property type="molecule type" value="Genomic_DNA"/>
</dbReference>
<accession>A0ABU0F235</accession>
<dbReference type="Proteomes" id="UP001229651">
    <property type="component" value="Unassembled WGS sequence"/>
</dbReference>
<proteinExistence type="inferred from homology"/>
<dbReference type="Pfam" id="PF04075">
    <property type="entry name" value="F420H2_quin_red"/>
    <property type="match status" value="1"/>
</dbReference>
<organism evidence="3 4">
    <name type="scientific">Amycolatopsis thermophila</name>
    <dbReference type="NCBI Taxonomy" id="206084"/>
    <lineage>
        <taxon>Bacteria</taxon>
        <taxon>Bacillati</taxon>
        <taxon>Actinomycetota</taxon>
        <taxon>Actinomycetes</taxon>
        <taxon>Pseudonocardiales</taxon>
        <taxon>Pseudonocardiaceae</taxon>
        <taxon>Amycolatopsis</taxon>
    </lineage>
</organism>
<dbReference type="NCBIfam" id="TIGR00026">
    <property type="entry name" value="hi_GC_TIGR00026"/>
    <property type="match status" value="1"/>
</dbReference>
<dbReference type="InterPro" id="IPR012349">
    <property type="entry name" value="Split_barrel_FMN-bd"/>
</dbReference>
<evidence type="ECO:0000256" key="2">
    <source>
        <dbReference type="ARBA" id="ARBA00049106"/>
    </source>
</evidence>
<gene>
    <name evidence="3" type="ORF">FB470_005638</name>
</gene>
<dbReference type="Gene3D" id="2.30.110.10">
    <property type="entry name" value="Electron Transport, Fmn-binding Protein, Chain A"/>
    <property type="match status" value="1"/>
</dbReference>
<reference evidence="3 4" key="1">
    <citation type="submission" date="2023-07" db="EMBL/GenBank/DDBJ databases">
        <title>Sequencing the genomes of 1000 actinobacteria strains.</title>
        <authorList>
            <person name="Klenk H.-P."/>
        </authorList>
    </citation>
    <scope>NUCLEOTIDE SEQUENCE [LARGE SCALE GENOMIC DNA]</scope>
    <source>
        <strain evidence="3 4">DSM 45805</strain>
    </source>
</reference>
<dbReference type="PANTHER" id="PTHR39428">
    <property type="entry name" value="F420H(2)-DEPENDENT QUINONE REDUCTASE RV1261C"/>
    <property type="match status" value="1"/>
</dbReference>
<name>A0ABU0F235_9PSEU</name>
<dbReference type="InterPro" id="IPR004378">
    <property type="entry name" value="F420H2_quin_Rdtase"/>
</dbReference>